<name>A0AA88XXY4_PINIB</name>
<proteinExistence type="inferred from homology"/>
<dbReference type="GO" id="GO:0008202">
    <property type="term" value="P:steroid metabolic process"/>
    <property type="evidence" value="ECO:0007669"/>
    <property type="project" value="TreeGrafter"/>
</dbReference>
<evidence type="ECO:0000313" key="3">
    <source>
        <dbReference type="Proteomes" id="UP001186944"/>
    </source>
</evidence>
<comment type="similarity">
    <text evidence="1">Belongs to the short-chain dehydrogenases/reductases (SDR) family.</text>
</comment>
<comment type="caution">
    <text evidence="2">The sequence shown here is derived from an EMBL/GenBank/DDBJ whole genome shotgun (WGS) entry which is preliminary data.</text>
</comment>
<dbReference type="GO" id="GO:0016491">
    <property type="term" value="F:oxidoreductase activity"/>
    <property type="evidence" value="ECO:0007669"/>
    <property type="project" value="TreeGrafter"/>
</dbReference>
<dbReference type="Proteomes" id="UP001186944">
    <property type="component" value="Unassembled WGS sequence"/>
</dbReference>
<dbReference type="Gene3D" id="3.40.50.720">
    <property type="entry name" value="NAD(P)-binding Rossmann-like Domain"/>
    <property type="match status" value="1"/>
</dbReference>
<reference evidence="2" key="1">
    <citation type="submission" date="2019-08" db="EMBL/GenBank/DDBJ databases">
        <title>The improved chromosome-level genome for the pearl oyster Pinctada fucata martensii using PacBio sequencing and Hi-C.</title>
        <authorList>
            <person name="Zheng Z."/>
        </authorList>
    </citation>
    <scope>NUCLEOTIDE SEQUENCE</scope>
    <source>
        <strain evidence="2">ZZ-2019</strain>
        <tissue evidence="2">Adductor muscle</tissue>
    </source>
</reference>
<dbReference type="SUPFAM" id="SSF51735">
    <property type="entry name" value="NAD(P)-binding Rossmann-fold domains"/>
    <property type="match status" value="1"/>
</dbReference>
<protein>
    <submittedName>
        <fullName evidence="2">Uncharacterized protein</fullName>
    </submittedName>
</protein>
<keyword evidence="3" id="KW-1185">Reference proteome</keyword>
<dbReference type="PANTHER" id="PTHR43313:SF1">
    <property type="entry name" value="3BETA-HYDROXYSTEROID DEHYDROGENASE DHS-16"/>
    <property type="match status" value="1"/>
</dbReference>
<dbReference type="PRINTS" id="PR00080">
    <property type="entry name" value="SDRFAMILY"/>
</dbReference>
<organism evidence="2 3">
    <name type="scientific">Pinctada imbricata</name>
    <name type="common">Atlantic pearl-oyster</name>
    <name type="synonym">Pinctada martensii</name>
    <dbReference type="NCBI Taxonomy" id="66713"/>
    <lineage>
        <taxon>Eukaryota</taxon>
        <taxon>Metazoa</taxon>
        <taxon>Spiralia</taxon>
        <taxon>Lophotrochozoa</taxon>
        <taxon>Mollusca</taxon>
        <taxon>Bivalvia</taxon>
        <taxon>Autobranchia</taxon>
        <taxon>Pteriomorphia</taxon>
        <taxon>Pterioida</taxon>
        <taxon>Pterioidea</taxon>
        <taxon>Pteriidae</taxon>
        <taxon>Pinctada</taxon>
    </lineage>
</organism>
<evidence type="ECO:0000313" key="2">
    <source>
        <dbReference type="EMBL" id="KAK3094582.1"/>
    </source>
</evidence>
<dbReference type="AlphaFoldDB" id="A0AA88XXY4"/>
<accession>A0AA88XXY4</accession>
<dbReference type="InterPro" id="IPR002347">
    <property type="entry name" value="SDR_fam"/>
</dbReference>
<dbReference type="Pfam" id="PF00106">
    <property type="entry name" value="adh_short"/>
    <property type="match status" value="1"/>
</dbReference>
<dbReference type="PRINTS" id="PR00081">
    <property type="entry name" value="GDHRDH"/>
</dbReference>
<gene>
    <name evidence="2" type="ORF">FSP39_003640</name>
</gene>
<dbReference type="InterPro" id="IPR036291">
    <property type="entry name" value="NAD(P)-bd_dom_sf"/>
</dbReference>
<evidence type="ECO:0000256" key="1">
    <source>
        <dbReference type="RuleBase" id="RU000363"/>
    </source>
</evidence>
<dbReference type="EMBL" id="VSWD01000008">
    <property type="protein sequence ID" value="KAK3094582.1"/>
    <property type="molecule type" value="Genomic_DNA"/>
</dbReference>
<dbReference type="PANTHER" id="PTHR43313">
    <property type="entry name" value="SHORT-CHAIN DEHYDROGENASE/REDUCTASE FAMILY 9C"/>
    <property type="match status" value="1"/>
</dbReference>
<sequence length="322" mass="36079">MILGILIATIAVLLTAAFRYRRRRITRPFEHTYIVITGCDTGFGRLAAEKFDSLGMQVFAGCLLEKSLGELKDSCSNKICPVLLDVTKQDHIDHLLNAVTREIPDGLGLTGLINNAGILGPCGITESLKSENFLSTLRVNFFGMVDVTKALLPLLRKGKGRIINTSSIGGKYGAQFLATYYASKHAIESYSDSLRRELYHDDISVHIIEPAGFKTDKLLDPKKIEEDSNKYFRTLPTESQEFYGIDLLNRTNAYLRNIKEMFDNKPSKVVDAFQHALTSSHPLLRYKVGKGASMFLAMTYYLPDWLMDVYHAYEFPTAGTGR</sequence>